<dbReference type="GO" id="GO:0000155">
    <property type="term" value="F:phosphorelay sensor kinase activity"/>
    <property type="evidence" value="ECO:0007669"/>
    <property type="project" value="InterPro"/>
</dbReference>
<dbReference type="PANTHER" id="PTHR43065">
    <property type="entry name" value="SENSOR HISTIDINE KINASE"/>
    <property type="match status" value="1"/>
</dbReference>
<dbReference type="InterPro" id="IPR004358">
    <property type="entry name" value="Sig_transdc_His_kin-like_C"/>
</dbReference>
<gene>
    <name evidence="7" type="ORF">HGH91_28735</name>
</gene>
<evidence type="ECO:0000256" key="5">
    <source>
        <dbReference type="SAM" id="Phobius"/>
    </source>
</evidence>
<keyword evidence="7" id="KW-0808">Transferase</keyword>
<comment type="catalytic activity">
    <reaction evidence="1">
        <text>ATP + protein L-histidine = ADP + protein N-phospho-L-histidine.</text>
        <dbReference type="EC" id="2.7.13.3"/>
    </reaction>
</comment>
<dbReference type="EMBL" id="JABAHZ010000011">
    <property type="protein sequence ID" value="NLR82637.1"/>
    <property type="molecule type" value="Genomic_DNA"/>
</dbReference>
<dbReference type="Gene3D" id="2.60.40.2380">
    <property type="match status" value="1"/>
</dbReference>
<name>A0A847STS7_9BACT</name>
<keyword evidence="8" id="KW-1185">Reference proteome</keyword>
<sequence>MLSKLVILWSIFTLSFLLHITAQPVVFKNSQDLLQIGRHLELYTDKGNSLTIEQARQQAFKPSGQEVPNLQITPYTQWARFSIHNASNTNQLMLEVEYPIIDDITLFEILPDEQVKSTRLGEFTRYKDRGYDHQNYQFRINIPVNETRQYYLKVKAGEQLQLPVYLGTTNTVAEKNNKRELIFGIYVGVALAMIFYNLFIYVSTRDNSYLIYVSYIFFTALTQVTLQGYSFRFLYPNSSWLAMHATALVPVFNGLAAVTFIQQFLSTKENFPIGNKILNIILVMYMVVFIPTFLGMYDYAQILVQLDAFLASVMAFVVALRISSRGVPAARFFLLAWSIFLASVVIFVLRNFNVLPYNNFTYYALQIGSALEVLLLSFALAHKINVFKAEKEASQQMALAISQENERLVREQNIILETKVRDRTEDLQATNLELNTALTNLKDAQTQLVEKEKMASLGQLTAGIAHEINNPINFVTSNIKPLKLDIADLKELLERYGSLNDSTSDIPKVLAEIESFKKEIDIDYIHEEITSLIKGIEDGATRTAEIVKGLRTFSRLDESDVKSIDIHEGLDSTLVLLRNAIPSYVSIVKEYGNLPKIECYAGKINQVFMNIFSNALNAIKSKKEYHNESITIKTALEREFVIITIKDSGIGMSESVREKIFDPFFTTKDVGEGTGLGLSIVFSIIEKHKGKIIVNSAPGEGAEFIIYLPLDITNHLS</sequence>
<dbReference type="InterPro" id="IPR005467">
    <property type="entry name" value="His_kinase_dom"/>
</dbReference>
<evidence type="ECO:0000313" key="7">
    <source>
        <dbReference type="EMBL" id="NLR82637.1"/>
    </source>
</evidence>
<dbReference type="Proteomes" id="UP000552864">
    <property type="component" value="Unassembled WGS sequence"/>
</dbReference>
<evidence type="ECO:0000313" key="8">
    <source>
        <dbReference type="Proteomes" id="UP000552864"/>
    </source>
</evidence>
<evidence type="ECO:0000256" key="4">
    <source>
        <dbReference type="SAM" id="Coils"/>
    </source>
</evidence>
<keyword evidence="7" id="KW-0418">Kinase</keyword>
<reference evidence="7 8" key="1">
    <citation type="submission" date="2020-04" db="EMBL/GenBank/DDBJ databases">
        <authorList>
            <person name="Yin C."/>
        </authorList>
    </citation>
    <scope>NUCLEOTIDE SEQUENCE [LARGE SCALE GENOMIC DNA]</scope>
    <source>
        <strain evidence="7 8">Ak56</strain>
    </source>
</reference>
<dbReference type="InterPro" id="IPR003661">
    <property type="entry name" value="HisK_dim/P_dom"/>
</dbReference>
<dbReference type="Gene3D" id="1.10.287.130">
    <property type="match status" value="1"/>
</dbReference>
<evidence type="ECO:0000256" key="2">
    <source>
        <dbReference type="ARBA" id="ARBA00012438"/>
    </source>
</evidence>
<dbReference type="InterPro" id="IPR011622">
    <property type="entry name" value="7TMR_DISM_rcpt_extracell_dom2"/>
</dbReference>
<dbReference type="EC" id="2.7.13.3" evidence="2"/>
<dbReference type="AlphaFoldDB" id="A0A847STS7"/>
<feature type="transmembrane region" description="Helical" evidence="5">
    <location>
        <begin position="209"/>
        <end position="229"/>
    </location>
</feature>
<organism evidence="7 8">
    <name type="scientific">Chitinophaga eiseniae</name>
    <dbReference type="NCBI Taxonomy" id="634771"/>
    <lineage>
        <taxon>Bacteria</taxon>
        <taxon>Pseudomonadati</taxon>
        <taxon>Bacteroidota</taxon>
        <taxon>Chitinophagia</taxon>
        <taxon>Chitinophagales</taxon>
        <taxon>Chitinophagaceae</taxon>
        <taxon>Chitinophaga</taxon>
    </lineage>
</organism>
<feature type="domain" description="Histidine kinase" evidence="6">
    <location>
        <begin position="463"/>
        <end position="712"/>
    </location>
</feature>
<comment type="caution">
    <text evidence="7">The sequence shown here is derived from an EMBL/GenBank/DDBJ whole genome shotgun (WGS) entry which is preliminary data.</text>
</comment>
<dbReference type="Pfam" id="PF07696">
    <property type="entry name" value="7TMR-DISMED2"/>
    <property type="match status" value="1"/>
</dbReference>
<dbReference type="Pfam" id="PF07695">
    <property type="entry name" value="7TMR-DISM_7TM"/>
    <property type="match status" value="1"/>
</dbReference>
<dbReference type="Gene3D" id="3.30.565.10">
    <property type="entry name" value="Histidine kinase-like ATPase, C-terminal domain"/>
    <property type="match status" value="1"/>
</dbReference>
<feature type="transmembrane region" description="Helical" evidence="5">
    <location>
        <begin position="332"/>
        <end position="349"/>
    </location>
</feature>
<feature type="transmembrane region" description="Helical" evidence="5">
    <location>
        <begin position="277"/>
        <end position="296"/>
    </location>
</feature>
<dbReference type="Pfam" id="PF02518">
    <property type="entry name" value="HATPase_c"/>
    <property type="match status" value="1"/>
</dbReference>
<dbReference type="RefSeq" id="WP_168742699.1">
    <property type="nucleotide sequence ID" value="NZ_JABAHZ010000011.1"/>
</dbReference>
<dbReference type="PROSITE" id="PS50109">
    <property type="entry name" value="HIS_KIN"/>
    <property type="match status" value="1"/>
</dbReference>
<keyword evidence="5" id="KW-1133">Transmembrane helix</keyword>
<proteinExistence type="predicted"/>
<dbReference type="PANTHER" id="PTHR43065:SF50">
    <property type="entry name" value="HISTIDINE KINASE"/>
    <property type="match status" value="1"/>
</dbReference>
<evidence type="ECO:0000259" key="6">
    <source>
        <dbReference type="PROSITE" id="PS50109"/>
    </source>
</evidence>
<dbReference type="InterPro" id="IPR036097">
    <property type="entry name" value="HisK_dim/P_sf"/>
</dbReference>
<feature type="transmembrane region" description="Helical" evidence="5">
    <location>
        <begin position="241"/>
        <end position="265"/>
    </location>
</feature>
<keyword evidence="4" id="KW-0175">Coiled coil</keyword>
<dbReference type="SUPFAM" id="SSF47384">
    <property type="entry name" value="Homodimeric domain of signal transducing histidine kinase"/>
    <property type="match status" value="1"/>
</dbReference>
<accession>A0A847STS7</accession>
<dbReference type="CDD" id="cd00082">
    <property type="entry name" value="HisKA"/>
    <property type="match status" value="1"/>
</dbReference>
<keyword evidence="5" id="KW-0472">Membrane</keyword>
<dbReference type="PRINTS" id="PR00344">
    <property type="entry name" value="BCTRLSENSOR"/>
</dbReference>
<feature type="transmembrane region" description="Helical" evidence="5">
    <location>
        <begin position="361"/>
        <end position="381"/>
    </location>
</feature>
<dbReference type="SMART" id="SM00387">
    <property type="entry name" value="HATPase_c"/>
    <property type="match status" value="1"/>
</dbReference>
<dbReference type="SUPFAM" id="SSF55874">
    <property type="entry name" value="ATPase domain of HSP90 chaperone/DNA topoisomerase II/histidine kinase"/>
    <property type="match status" value="1"/>
</dbReference>
<evidence type="ECO:0000256" key="3">
    <source>
        <dbReference type="ARBA" id="ARBA00022553"/>
    </source>
</evidence>
<feature type="transmembrane region" description="Helical" evidence="5">
    <location>
        <begin position="181"/>
        <end position="202"/>
    </location>
</feature>
<protein>
    <recommendedName>
        <fullName evidence="2">histidine kinase</fullName>
        <ecNumber evidence="2">2.7.13.3</ecNumber>
    </recommendedName>
</protein>
<feature type="transmembrane region" description="Helical" evidence="5">
    <location>
        <begin position="302"/>
        <end position="320"/>
    </location>
</feature>
<feature type="coiled-coil region" evidence="4">
    <location>
        <begin position="427"/>
        <end position="454"/>
    </location>
</feature>
<dbReference type="InterPro" id="IPR011623">
    <property type="entry name" value="7TMR_DISM_rcpt_extracell_dom1"/>
</dbReference>
<keyword evidence="5" id="KW-0812">Transmembrane</keyword>
<evidence type="ECO:0000256" key="1">
    <source>
        <dbReference type="ARBA" id="ARBA00000085"/>
    </source>
</evidence>
<keyword evidence="3" id="KW-0597">Phosphoprotein</keyword>
<dbReference type="InterPro" id="IPR003594">
    <property type="entry name" value="HATPase_dom"/>
</dbReference>
<dbReference type="InterPro" id="IPR036890">
    <property type="entry name" value="HATPase_C_sf"/>
</dbReference>